<reference evidence="5" key="1">
    <citation type="submission" date="2022-10" db="EMBL/GenBank/DDBJ databases">
        <title>The WGS of Solirubrobacter phytolaccae KCTC 29190.</title>
        <authorList>
            <person name="Jiang Z."/>
        </authorList>
    </citation>
    <scope>NUCLEOTIDE SEQUENCE</scope>
    <source>
        <strain evidence="5">KCTC 29190</strain>
    </source>
</reference>
<evidence type="ECO:0000256" key="1">
    <source>
        <dbReference type="ARBA" id="ARBA00022676"/>
    </source>
</evidence>
<evidence type="ECO:0000256" key="2">
    <source>
        <dbReference type="ARBA" id="ARBA00022679"/>
    </source>
</evidence>
<name>A0A9X3NCI2_9ACTN</name>
<evidence type="ECO:0000313" key="6">
    <source>
        <dbReference type="Proteomes" id="UP001147653"/>
    </source>
</evidence>
<feature type="domain" description="Glycosyl transferase family 1" evidence="3">
    <location>
        <begin position="233"/>
        <end position="396"/>
    </location>
</feature>
<keyword evidence="1" id="KW-0328">Glycosyltransferase</keyword>
<keyword evidence="2" id="KW-0808">Transferase</keyword>
<dbReference type="EMBL" id="JAPDDP010000064">
    <property type="protein sequence ID" value="MDA0183938.1"/>
    <property type="molecule type" value="Genomic_DNA"/>
</dbReference>
<proteinExistence type="predicted"/>
<evidence type="ECO:0000313" key="5">
    <source>
        <dbReference type="EMBL" id="MDA0183938.1"/>
    </source>
</evidence>
<organism evidence="5 6">
    <name type="scientific">Solirubrobacter phytolaccae</name>
    <dbReference type="NCBI Taxonomy" id="1404360"/>
    <lineage>
        <taxon>Bacteria</taxon>
        <taxon>Bacillati</taxon>
        <taxon>Actinomycetota</taxon>
        <taxon>Thermoleophilia</taxon>
        <taxon>Solirubrobacterales</taxon>
        <taxon>Solirubrobacteraceae</taxon>
        <taxon>Solirubrobacter</taxon>
    </lineage>
</organism>
<dbReference type="GO" id="GO:1901137">
    <property type="term" value="P:carbohydrate derivative biosynthetic process"/>
    <property type="evidence" value="ECO:0007669"/>
    <property type="project" value="UniProtKB-ARBA"/>
</dbReference>
<dbReference type="PANTHER" id="PTHR45947:SF13">
    <property type="entry name" value="TRANSFERASE"/>
    <property type="match status" value="1"/>
</dbReference>
<feature type="domain" description="Glycosyltransferase subfamily 4-like N-terminal" evidence="4">
    <location>
        <begin position="91"/>
        <end position="212"/>
    </location>
</feature>
<dbReference type="Proteomes" id="UP001147653">
    <property type="component" value="Unassembled WGS sequence"/>
</dbReference>
<accession>A0A9X3NCI2</accession>
<evidence type="ECO:0000259" key="4">
    <source>
        <dbReference type="Pfam" id="PF13439"/>
    </source>
</evidence>
<dbReference type="AlphaFoldDB" id="A0A9X3NCI2"/>
<protein>
    <submittedName>
        <fullName evidence="5">Glycosyltransferase family 4 protein</fullName>
    </submittedName>
</protein>
<sequence length="431" mass="47243">MGLLFYPRGGSAHVARNLAHTLPSVGWGASILSGSVTGMGDARRFYHDLDVRPVDMSRALESGDPMAADPPMHPSYEDRPGAPDRVFGLLDAAAAEHQVQAWTRALQSAGAAHADVLHLHHLTPLYEAANRAAPGVPIVGHLHGTELLFLEAVERDPLRWPYGLAWAERMRQWALQAERLIVLSESQIDRAERVLPVDPDRYTLIPNGYDPDCFFPREIDRAAEWARLLPDAGIEADTPVLLYVGRFTEVKRVPLLIEAYERARPGFARRAPLVLVGGFPGEHEGEHPRDTIARLNAQDVHLAGWHEHDDLPDILCASDVVVLPSVREQFGQVIVEGMACGLPAIAVDAHGPADIVDHGETGWLVEPDDLHTLTNALVEAVNRPDERRRRGANAAEDVAERYAWPALADDVATLYGEVSGRDAMLLRANGV</sequence>
<evidence type="ECO:0000259" key="3">
    <source>
        <dbReference type="Pfam" id="PF00534"/>
    </source>
</evidence>
<dbReference type="InterPro" id="IPR050194">
    <property type="entry name" value="Glycosyltransferase_grp1"/>
</dbReference>
<dbReference type="Pfam" id="PF00534">
    <property type="entry name" value="Glycos_transf_1"/>
    <property type="match status" value="1"/>
</dbReference>
<dbReference type="CDD" id="cd03801">
    <property type="entry name" value="GT4_PimA-like"/>
    <property type="match status" value="1"/>
</dbReference>
<dbReference type="Pfam" id="PF13439">
    <property type="entry name" value="Glyco_transf_4"/>
    <property type="match status" value="1"/>
</dbReference>
<comment type="caution">
    <text evidence="5">The sequence shown here is derived from an EMBL/GenBank/DDBJ whole genome shotgun (WGS) entry which is preliminary data.</text>
</comment>
<dbReference type="GO" id="GO:0016757">
    <property type="term" value="F:glycosyltransferase activity"/>
    <property type="evidence" value="ECO:0007669"/>
    <property type="project" value="UniProtKB-KW"/>
</dbReference>
<dbReference type="InterPro" id="IPR001296">
    <property type="entry name" value="Glyco_trans_1"/>
</dbReference>
<dbReference type="RefSeq" id="WP_270028352.1">
    <property type="nucleotide sequence ID" value="NZ_JAPDDP010000064.1"/>
</dbReference>
<gene>
    <name evidence="5" type="ORF">OJ997_26765</name>
</gene>
<dbReference type="SUPFAM" id="SSF53756">
    <property type="entry name" value="UDP-Glycosyltransferase/glycogen phosphorylase"/>
    <property type="match status" value="1"/>
</dbReference>
<dbReference type="PANTHER" id="PTHR45947">
    <property type="entry name" value="SULFOQUINOVOSYL TRANSFERASE SQD2"/>
    <property type="match status" value="1"/>
</dbReference>
<dbReference type="InterPro" id="IPR028098">
    <property type="entry name" value="Glyco_trans_4-like_N"/>
</dbReference>
<keyword evidence="6" id="KW-1185">Reference proteome</keyword>
<dbReference type="Gene3D" id="3.40.50.2000">
    <property type="entry name" value="Glycogen Phosphorylase B"/>
    <property type="match status" value="2"/>
</dbReference>